<dbReference type="InterPro" id="IPR026591">
    <property type="entry name" value="Sirtuin_cat_small_dom_sf"/>
</dbReference>
<keyword evidence="3" id="KW-0520">NAD</keyword>
<evidence type="ECO:0000256" key="1">
    <source>
        <dbReference type="ARBA" id="ARBA00012928"/>
    </source>
</evidence>
<reference evidence="6 7" key="2">
    <citation type="journal article" date="2010" name="J. Bacteriol.">
        <title>Genome sequence of the polysaccharide-degrading, thermophilic anaerobe Spirochaeta thermophila DSM 6192.</title>
        <authorList>
            <person name="Angelov A."/>
            <person name="Liebl S."/>
            <person name="Ballschmiter M."/>
            <person name="Bomeke M."/>
            <person name="Lehmann R."/>
            <person name="Liesegang H."/>
            <person name="Daniel R."/>
            <person name="Liebl W."/>
        </authorList>
    </citation>
    <scope>NUCLEOTIDE SEQUENCE [LARGE SCALE GENOMIC DNA]</scope>
    <source>
        <strain evidence="7">ATCC 49972 / DSM 6192 / RI 19.B1</strain>
    </source>
</reference>
<dbReference type="HOGENOM" id="CLU_023643_3_1_12"/>
<name>E0RTI6_WINT6</name>
<organism evidence="6 7">
    <name type="scientific">Winmispira thermophila (strain ATCC 49972 / DSM 6192 / RI 19.B1)</name>
    <name type="common">Spirochaeta thermophila</name>
    <dbReference type="NCBI Taxonomy" id="665571"/>
    <lineage>
        <taxon>Bacteria</taxon>
        <taxon>Pseudomonadati</taxon>
        <taxon>Spirochaetota</taxon>
        <taxon>Spirochaetia</taxon>
        <taxon>Winmispirales</taxon>
        <taxon>Winmispiraceae</taxon>
        <taxon>Winmispira</taxon>
    </lineage>
</organism>
<dbReference type="PROSITE" id="PS50305">
    <property type="entry name" value="SIRTUIN"/>
    <property type="match status" value="1"/>
</dbReference>
<dbReference type="EMBL" id="CP001698">
    <property type="protein sequence ID" value="ADN02217.1"/>
    <property type="molecule type" value="Genomic_DNA"/>
</dbReference>
<protein>
    <recommendedName>
        <fullName evidence="1">protein acetyllysine N-acetyltransferase</fullName>
        <ecNumber evidence="1">2.3.1.286</ecNumber>
    </recommendedName>
</protein>
<dbReference type="NCBIfam" id="NF001753">
    <property type="entry name" value="PRK00481.1-3"/>
    <property type="match status" value="1"/>
</dbReference>
<dbReference type="InterPro" id="IPR026590">
    <property type="entry name" value="Ssirtuin_cat_dom"/>
</dbReference>
<reference key="1">
    <citation type="submission" date="2009-08" db="EMBL/GenBank/DDBJ databases">
        <title>The genome sequence of Spirochaeta thermophila DSM6192.</title>
        <authorList>
            <person name="Angelov A."/>
            <person name="Mientus M."/>
            <person name="Wittenberg S."/>
            <person name="Lehmann R."/>
            <person name="Liesegang H."/>
            <person name="Daniel R."/>
            <person name="Liebl W."/>
        </authorList>
    </citation>
    <scope>NUCLEOTIDE SEQUENCE</scope>
    <source>
        <strain>DSM 6192</strain>
    </source>
</reference>
<dbReference type="PANTHER" id="PTHR11085:SF11">
    <property type="entry name" value="NAD-DEPENDENT PROTEIN DEACETYLASE"/>
    <property type="match status" value="1"/>
</dbReference>
<keyword evidence="4" id="KW-0862">Zinc</keyword>
<evidence type="ECO:0000256" key="4">
    <source>
        <dbReference type="PROSITE-ProRule" id="PRU00236"/>
    </source>
</evidence>
<evidence type="ECO:0000259" key="5">
    <source>
        <dbReference type="PROSITE" id="PS50305"/>
    </source>
</evidence>
<dbReference type="InterPro" id="IPR050134">
    <property type="entry name" value="NAD-dep_sirtuin_deacylases"/>
</dbReference>
<gene>
    <name evidence="6" type="ordered locus">STHERM_c12760</name>
</gene>
<evidence type="ECO:0000313" key="6">
    <source>
        <dbReference type="EMBL" id="ADN02217.1"/>
    </source>
</evidence>
<proteinExistence type="predicted"/>
<dbReference type="KEGG" id="sta:STHERM_c12760"/>
<dbReference type="Gene3D" id="3.30.1600.10">
    <property type="entry name" value="SIR2/SIRT2 'Small Domain"/>
    <property type="match status" value="1"/>
</dbReference>
<feature type="active site" description="Proton acceptor" evidence="4">
    <location>
        <position position="124"/>
    </location>
</feature>
<dbReference type="eggNOG" id="COG0846">
    <property type="taxonomic scope" value="Bacteria"/>
</dbReference>
<dbReference type="Gene3D" id="3.40.50.1220">
    <property type="entry name" value="TPP-binding domain"/>
    <property type="match status" value="1"/>
</dbReference>
<dbReference type="PaxDb" id="665571-STHERM_c12760"/>
<keyword evidence="2" id="KW-0808">Transferase</keyword>
<evidence type="ECO:0000256" key="2">
    <source>
        <dbReference type="ARBA" id="ARBA00022679"/>
    </source>
</evidence>
<dbReference type="PANTHER" id="PTHR11085">
    <property type="entry name" value="NAD-DEPENDENT PROTEIN DEACYLASE SIRTUIN-5, MITOCHONDRIAL-RELATED"/>
    <property type="match status" value="1"/>
</dbReference>
<accession>E0RTI6</accession>
<dbReference type="EC" id="2.3.1.286" evidence="1"/>
<sequence length="254" mass="28092">MDRDMTETLLERAVALIKASSYTVAFTGAGISHESGVPTFRGPDGLWSRYDPRVLEIDFFFRHPKESWAAIREMFFSADHPPEPNPAHLLLARMEAQGLLHAVITMNIDNLHHRAGSRNVIEYHGNTREAVCTLCRRRYTAREVLGMEAPPTCSCGGLIKPDFVFFGEAIPAEAYTRSVDEARRAQCLLVVGTAGVVYPAASIPHIAERAGAHIIEINPEPSSYTESITEVYLPLKAAEAAILLARHLEIDLDL</sequence>
<evidence type="ECO:0000256" key="3">
    <source>
        <dbReference type="ARBA" id="ARBA00023027"/>
    </source>
</evidence>
<feature type="binding site" evidence="4">
    <location>
        <position position="135"/>
    </location>
    <ligand>
        <name>Zn(2+)</name>
        <dbReference type="ChEBI" id="CHEBI:29105"/>
    </ligand>
</feature>
<dbReference type="InterPro" id="IPR003000">
    <property type="entry name" value="Sirtuin"/>
</dbReference>
<dbReference type="GO" id="GO:0070403">
    <property type="term" value="F:NAD+ binding"/>
    <property type="evidence" value="ECO:0007669"/>
    <property type="project" value="InterPro"/>
</dbReference>
<feature type="domain" description="Deacetylase sirtuin-type" evidence="5">
    <location>
        <begin position="3"/>
        <end position="251"/>
    </location>
</feature>
<dbReference type="InterPro" id="IPR029035">
    <property type="entry name" value="DHS-like_NAD/FAD-binding_dom"/>
</dbReference>
<dbReference type="SUPFAM" id="SSF52467">
    <property type="entry name" value="DHS-like NAD/FAD-binding domain"/>
    <property type="match status" value="1"/>
</dbReference>
<dbReference type="Pfam" id="PF02146">
    <property type="entry name" value="SIR2"/>
    <property type="match status" value="1"/>
</dbReference>
<dbReference type="RefSeq" id="WP_013314058.1">
    <property type="nucleotide sequence ID" value="NC_014484.1"/>
</dbReference>
<keyword evidence="4" id="KW-0479">Metal-binding</keyword>
<dbReference type="GO" id="GO:0017136">
    <property type="term" value="F:histone deacetylase activity, NAD-dependent"/>
    <property type="evidence" value="ECO:0007669"/>
    <property type="project" value="TreeGrafter"/>
</dbReference>
<feature type="binding site" evidence="4">
    <location>
        <position position="132"/>
    </location>
    <ligand>
        <name>Zn(2+)</name>
        <dbReference type="ChEBI" id="CHEBI:29105"/>
    </ligand>
</feature>
<evidence type="ECO:0000313" key="7">
    <source>
        <dbReference type="Proteomes" id="UP000001296"/>
    </source>
</evidence>
<dbReference type="AlphaFoldDB" id="E0RTI6"/>
<feature type="binding site" evidence="4">
    <location>
        <position position="155"/>
    </location>
    <ligand>
        <name>Zn(2+)</name>
        <dbReference type="ChEBI" id="CHEBI:29105"/>
    </ligand>
</feature>
<dbReference type="Proteomes" id="UP000001296">
    <property type="component" value="Chromosome"/>
</dbReference>
<dbReference type="GO" id="GO:0046872">
    <property type="term" value="F:metal ion binding"/>
    <property type="evidence" value="ECO:0007669"/>
    <property type="project" value="UniProtKB-KW"/>
</dbReference>
<feature type="binding site" evidence="4">
    <location>
        <position position="153"/>
    </location>
    <ligand>
        <name>Zn(2+)</name>
        <dbReference type="ChEBI" id="CHEBI:29105"/>
    </ligand>
</feature>